<gene>
    <name evidence="2" type="ORF">OUZ56_004318</name>
</gene>
<dbReference type="Proteomes" id="UP001234178">
    <property type="component" value="Unassembled WGS sequence"/>
</dbReference>
<name>A0ABQ9YPE2_9CRUS</name>
<proteinExistence type="predicted"/>
<sequence length="64" mass="7314">MAVQSSGPFHENASRKDRTLRHTNERLMTTEKQKAAKVNDCRSKCLKHGESIPPEEKMAYRIDG</sequence>
<feature type="compositionally biased region" description="Basic and acidic residues" evidence="1">
    <location>
        <begin position="12"/>
        <end position="22"/>
    </location>
</feature>
<evidence type="ECO:0000313" key="2">
    <source>
        <dbReference type="EMBL" id="KAK4002494.1"/>
    </source>
</evidence>
<keyword evidence="3" id="KW-1185">Reference proteome</keyword>
<organism evidence="2 3">
    <name type="scientific">Daphnia magna</name>
    <dbReference type="NCBI Taxonomy" id="35525"/>
    <lineage>
        <taxon>Eukaryota</taxon>
        <taxon>Metazoa</taxon>
        <taxon>Ecdysozoa</taxon>
        <taxon>Arthropoda</taxon>
        <taxon>Crustacea</taxon>
        <taxon>Branchiopoda</taxon>
        <taxon>Diplostraca</taxon>
        <taxon>Cladocera</taxon>
        <taxon>Anomopoda</taxon>
        <taxon>Daphniidae</taxon>
        <taxon>Daphnia</taxon>
    </lineage>
</organism>
<protein>
    <submittedName>
        <fullName evidence="2">Uncharacterized protein</fullName>
    </submittedName>
</protein>
<accession>A0ABQ9YPE2</accession>
<dbReference type="EMBL" id="JAOYFB010000001">
    <property type="protein sequence ID" value="KAK4002494.1"/>
    <property type="molecule type" value="Genomic_DNA"/>
</dbReference>
<evidence type="ECO:0000313" key="3">
    <source>
        <dbReference type="Proteomes" id="UP001234178"/>
    </source>
</evidence>
<feature type="region of interest" description="Disordered" evidence="1">
    <location>
        <begin position="1"/>
        <end position="22"/>
    </location>
</feature>
<evidence type="ECO:0000256" key="1">
    <source>
        <dbReference type="SAM" id="MobiDB-lite"/>
    </source>
</evidence>
<comment type="caution">
    <text evidence="2">The sequence shown here is derived from an EMBL/GenBank/DDBJ whole genome shotgun (WGS) entry which is preliminary data.</text>
</comment>
<reference evidence="2 3" key="1">
    <citation type="journal article" date="2023" name="Nucleic Acids Res.">
        <title>The hologenome of Daphnia magna reveals possible DNA methylation and microbiome-mediated evolution of the host genome.</title>
        <authorList>
            <person name="Chaturvedi A."/>
            <person name="Li X."/>
            <person name="Dhandapani V."/>
            <person name="Marshall H."/>
            <person name="Kissane S."/>
            <person name="Cuenca-Cambronero M."/>
            <person name="Asole G."/>
            <person name="Calvet F."/>
            <person name="Ruiz-Romero M."/>
            <person name="Marangio P."/>
            <person name="Guigo R."/>
            <person name="Rago D."/>
            <person name="Mirbahai L."/>
            <person name="Eastwood N."/>
            <person name="Colbourne J.K."/>
            <person name="Zhou J."/>
            <person name="Mallon E."/>
            <person name="Orsini L."/>
        </authorList>
    </citation>
    <scope>NUCLEOTIDE SEQUENCE [LARGE SCALE GENOMIC DNA]</scope>
    <source>
        <strain evidence="2">LRV0_1</strain>
    </source>
</reference>